<dbReference type="Proteomes" id="UP000069015">
    <property type="component" value="Chromosome 1"/>
</dbReference>
<name>A0A0U2X919_9GAMM</name>
<feature type="transmembrane region" description="Helical" evidence="1">
    <location>
        <begin position="75"/>
        <end position="93"/>
    </location>
</feature>
<reference evidence="2 3" key="1">
    <citation type="submission" date="2015-12" db="EMBL/GenBank/DDBJ databases">
        <title>Complete genome sequence of Pseudoalteromonas rubra SCSIO 6842, harboring a conjugative plasmid.</title>
        <authorList>
            <person name="Li B."/>
            <person name="Wang X."/>
        </authorList>
    </citation>
    <scope>NUCLEOTIDE SEQUENCE [LARGE SCALE GENOMIC DNA]</scope>
    <source>
        <strain evidence="2 3">SCSIO 6842</strain>
    </source>
</reference>
<protein>
    <submittedName>
        <fullName evidence="2">Uncharacterized protein</fullName>
    </submittedName>
</protein>
<keyword evidence="1" id="KW-0812">Transmembrane</keyword>
<organism evidence="2 3">
    <name type="scientific">Pseudoalteromonas rubra</name>
    <dbReference type="NCBI Taxonomy" id="43658"/>
    <lineage>
        <taxon>Bacteria</taxon>
        <taxon>Pseudomonadati</taxon>
        <taxon>Pseudomonadota</taxon>
        <taxon>Gammaproteobacteria</taxon>
        <taxon>Alteromonadales</taxon>
        <taxon>Pseudoalteromonadaceae</taxon>
        <taxon>Pseudoalteromonas</taxon>
    </lineage>
</organism>
<keyword evidence="1" id="KW-1133">Transmembrane helix</keyword>
<feature type="transmembrane region" description="Helical" evidence="1">
    <location>
        <begin position="34"/>
        <end position="55"/>
    </location>
</feature>
<accession>A0A0U2X919</accession>
<keyword evidence="1" id="KW-0472">Membrane</keyword>
<evidence type="ECO:0000256" key="1">
    <source>
        <dbReference type="SAM" id="Phobius"/>
    </source>
</evidence>
<sequence length="139" mass="16109">MKTTIEKGEAVSMFLCKAHVVIKNLLAWDKREKYPGVVAGAFWLNMVMQSIVYFAYTYSPFNGREGLLDLDTIKVLALSAFAFSVIIFYFSIRNEEKYQQEEYWFTNKSEEEQTFIKVSVGCFMLITFFTGVISVVYHT</sequence>
<evidence type="ECO:0000313" key="3">
    <source>
        <dbReference type="Proteomes" id="UP000069015"/>
    </source>
</evidence>
<feature type="transmembrane region" description="Helical" evidence="1">
    <location>
        <begin position="114"/>
        <end position="137"/>
    </location>
</feature>
<gene>
    <name evidence="2" type="ORF">AT705_16385</name>
</gene>
<evidence type="ECO:0000313" key="2">
    <source>
        <dbReference type="EMBL" id="ALU44388.1"/>
    </source>
</evidence>
<dbReference type="KEGG" id="prr:AT705_16385"/>
<dbReference type="AlphaFoldDB" id="A0A0U2X919"/>
<dbReference type="EMBL" id="CP013611">
    <property type="protein sequence ID" value="ALU44388.1"/>
    <property type="molecule type" value="Genomic_DNA"/>
</dbReference>
<proteinExistence type="predicted"/>
<dbReference type="RefSeq" id="WP_058797390.1">
    <property type="nucleotide sequence ID" value="NZ_CP013611.1"/>
</dbReference>